<proteinExistence type="predicted"/>
<dbReference type="GO" id="GO:0016020">
    <property type="term" value="C:membrane"/>
    <property type="evidence" value="ECO:0007669"/>
    <property type="project" value="UniProtKB-SubCell"/>
</dbReference>
<evidence type="ECO:0000256" key="5">
    <source>
        <dbReference type="SAM" id="Phobius"/>
    </source>
</evidence>
<dbReference type="EMBL" id="RSCD01000015">
    <property type="protein sequence ID" value="RSH89118.1"/>
    <property type="molecule type" value="Genomic_DNA"/>
</dbReference>
<evidence type="ECO:0000256" key="1">
    <source>
        <dbReference type="ARBA" id="ARBA00004141"/>
    </source>
</evidence>
<protein>
    <recommendedName>
        <fullName evidence="8">RTA1-domain-containing protein</fullName>
    </recommendedName>
</protein>
<dbReference type="OrthoDB" id="3358017at2759"/>
<accession>A0A427YDE8</accession>
<evidence type="ECO:0008006" key="8">
    <source>
        <dbReference type="Google" id="ProtNLM"/>
    </source>
</evidence>
<sequence>MATSGRLITGYVPKAGLTYTGLVCFGLLALVFWFRKKWMLCLCIGMSCMAAGFAARIPMTNNPGSLGIYIAQTMFILLSPCAFLAQNYIILPRLATWLDSEDCLFLPSRIIVRLFVWSDVITFWLQGGGGGLTAAQNSTMANIGYYVSLAGLIAQFASYATFTALLITFALRVRSRYPSKWSGNASTDYYGAPLRRRMFEDWRTLFFAILWTCVGIFVRSIYRIIEYAQGYNGTLRTTEVYFYVLDSLPLFLAMAVWTVIWPPSFISGPAMTTERPSSQTVHLTQRQVEAGDIAMTQTNSKGWP</sequence>
<evidence type="ECO:0000256" key="4">
    <source>
        <dbReference type="ARBA" id="ARBA00023136"/>
    </source>
</evidence>
<name>A0A427YDE8_9TREE</name>
<keyword evidence="3 5" id="KW-1133">Transmembrane helix</keyword>
<evidence type="ECO:0000313" key="7">
    <source>
        <dbReference type="Proteomes" id="UP000279259"/>
    </source>
</evidence>
<keyword evidence="4 5" id="KW-0472">Membrane</keyword>
<dbReference type="InterPro" id="IPR007568">
    <property type="entry name" value="RTA1"/>
</dbReference>
<organism evidence="6 7">
    <name type="scientific">Saitozyma podzolica</name>
    <dbReference type="NCBI Taxonomy" id="1890683"/>
    <lineage>
        <taxon>Eukaryota</taxon>
        <taxon>Fungi</taxon>
        <taxon>Dikarya</taxon>
        <taxon>Basidiomycota</taxon>
        <taxon>Agaricomycotina</taxon>
        <taxon>Tremellomycetes</taxon>
        <taxon>Tremellales</taxon>
        <taxon>Trimorphomycetaceae</taxon>
        <taxon>Saitozyma</taxon>
    </lineage>
</organism>
<feature type="transmembrane region" description="Helical" evidence="5">
    <location>
        <begin position="205"/>
        <end position="225"/>
    </location>
</feature>
<dbReference type="Proteomes" id="UP000279259">
    <property type="component" value="Unassembled WGS sequence"/>
</dbReference>
<feature type="transmembrane region" description="Helical" evidence="5">
    <location>
        <begin position="240"/>
        <end position="261"/>
    </location>
</feature>
<evidence type="ECO:0000256" key="3">
    <source>
        <dbReference type="ARBA" id="ARBA00022989"/>
    </source>
</evidence>
<keyword evidence="2 5" id="KW-0812">Transmembrane</keyword>
<feature type="transmembrane region" description="Helical" evidence="5">
    <location>
        <begin position="145"/>
        <end position="171"/>
    </location>
</feature>
<dbReference type="STRING" id="1890683.A0A427YDE8"/>
<reference evidence="6 7" key="1">
    <citation type="submission" date="2018-11" db="EMBL/GenBank/DDBJ databases">
        <title>Genome sequence of Saitozyma podzolica DSM 27192.</title>
        <authorList>
            <person name="Aliyu H."/>
            <person name="Gorte O."/>
            <person name="Ochsenreither K."/>
        </authorList>
    </citation>
    <scope>NUCLEOTIDE SEQUENCE [LARGE SCALE GENOMIC DNA]</scope>
    <source>
        <strain evidence="6 7">DSM 27192</strain>
    </source>
</reference>
<keyword evidence="7" id="KW-1185">Reference proteome</keyword>
<comment type="caution">
    <text evidence="6">The sequence shown here is derived from an EMBL/GenBank/DDBJ whole genome shotgun (WGS) entry which is preliminary data.</text>
</comment>
<feature type="transmembrane region" description="Helical" evidence="5">
    <location>
        <begin position="103"/>
        <end position="125"/>
    </location>
</feature>
<feature type="transmembrane region" description="Helical" evidence="5">
    <location>
        <begin position="69"/>
        <end position="91"/>
    </location>
</feature>
<feature type="transmembrane region" description="Helical" evidence="5">
    <location>
        <begin position="39"/>
        <end position="57"/>
    </location>
</feature>
<comment type="subcellular location">
    <subcellularLocation>
        <location evidence="1">Membrane</location>
        <topology evidence="1">Multi-pass membrane protein</topology>
    </subcellularLocation>
</comment>
<evidence type="ECO:0000313" key="6">
    <source>
        <dbReference type="EMBL" id="RSH89118.1"/>
    </source>
</evidence>
<dbReference type="Pfam" id="PF04479">
    <property type="entry name" value="RTA1"/>
    <property type="match status" value="1"/>
</dbReference>
<dbReference type="PANTHER" id="PTHR31465:SF1">
    <property type="entry name" value="PROTEIN RTA1-RELATED"/>
    <property type="match status" value="1"/>
</dbReference>
<evidence type="ECO:0000256" key="2">
    <source>
        <dbReference type="ARBA" id="ARBA00022692"/>
    </source>
</evidence>
<feature type="transmembrane region" description="Helical" evidence="5">
    <location>
        <begin position="16"/>
        <end position="34"/>
    </location>
</feature>
<gene>
    <name evidence="6" type="ORF">EHS25_002784</name>
</gene>
<dbReference type="AlphaFoldDB" id="A0A427YDE8"/>
<dbReference type="PANTHER" id="PTHR31465">
    <property type="entry name" value="PROTEIN RTA1-RELATED"/>
    <property type="match status" value="1"/>
</dbReference>